<dbReference type="PANTHER" id="PTHR44845:SF6">
    <property type="entry name" value="BETA-ALANINE-ACTIVATING ENZYME"/>
    <property type="match status" value="1"/>
</dbReference>
<dbReference type="EMBL" id="BOPB01000018">
    <property type="protein sequence ID" value="GIJ22884.1"/>
    <property type="molecule type" value="Genomic_DNA"/>
</dbReference>
<dbReference type="SUPFAM" id="SSF47336">
    <property type="entry name" value="ACP-like"/>
    <property type="match status" value="1"/>
</dbReference>
<evidence type="ECO:0000313" key="5">
    <source>
        <dbReference type="EMBL" id="GIJ22884.1"/>
    </source>
</evidence>
<feature type="domain" description="Carrier" evidence="4">
    <location>
        <begin position="27"/>
        <end position="102"/>
    </location>
</feature>
<dbReference type="InterPro" id="IPR020806">
    <property type="entry name" value="PKS_PP-bd"/>
</dbReference>
<evidence type="ECO:0000313" key="6">
    <source>
        <dbReference type="Proteomes" id="UP000643165"/>
    </source>
</evidence>
<dbReference type="SMART" id="SM00823">
    <property type="entry name" value="PKS_PP"/>
    <property type="match status" value="1"/>
</dbReference>
<comment type="caution">
    <text evidence="5">The sequence shown here is derived from an EMBL/GenBank/DDBJ whole genome shotgun (WGS) entry which is preliminary data.</text>
</comment>
<dbReference type="PANTHER" id="PTHR44845">
    <property type="entry name" value="CARRIER DOMAIN-CONTAINING PROTEIN"/>
    <property type="match status" value="1"/>
</dbReference>
<dbReference type="InterPro" id="IPR009081">
    <property type="entry name" value="PP-bd_ACP"/>
</dbReference>
<feature type="region of interest" description="Disordered" evidence="3">
    <location>
        <begin position="1"/>
        <end position="24"/>
    </location>
</feature>
<dbReference type="InterPro" id="IPR036736">
    <property type="entry name" value="ACP-like_sf"/>
</dbReference>
<evidence type="ECO:0000256" key="2">
    <source>
        <dbReference type="ARBA" id="ARBA00022553"/>
    </source>
</evidence>
<dbReference type="PROSITE" id="PS00012">
    <property type="entry name" value="PHOSPHOPANTETHEINE"/>
    <property type="match status" value="1"/>
</dbReference>
<feature type="compositionally biased region" description="Low complexity" evidence="3">
    <location>
        <begin position="1"/>
        <end position="12"/>
    </location>
</feature>
<reference evidence="5 6" key="1">
    <citation type="submission" date="2021-01" db="EMBL/GenBank/DDBJ databases">
        <title>Whole genome shotgun sequence of Verrucosispora lutea NBRC 106530.</title>
        <authorList>
            <person name="Komaki H."/>
            <person name="Tamura T."/>
        </authorList>
    </citation>
    <scope>NUCLEOTIDE SEQUENCE [LARGE SCALE GENOMIC DNA]</scope>
    <source>
        <strain evidence="5 6">NBRC 106530</strain>
    </source>
</reference>
<dbReference type="InterPro" id="IPR006162">
    <property type="entry name" value="Ppantetheine_attach_site"/>
</dbReference>
<dbReference type="Pfam" id="PF00550">
    <property type="entry name" value="PP-binding"/>
    <property type="match status" value="1"/>
</dbReference>
<evidence type="ECO:0000256" key="1">
    <source>
        <dbReference type="ARBA" id="ARBA00022450"/>
    </source>
</evidence>
<accession>A0ABQ4IYA0</accession>
<dbReference type="Proteomes" id="UP000643165">
    <property type="component" value="Unassembled WGS sequence"/>
</dbReference>
<dbReference type="Gene3D" id="3.40.50.1820">
    <property type="entry name" value="alpha/beta hydrolase"/>
    <property type="match status" value="1"/>
</dbReference>
<proteinExistence type="predicted"/>
<protein>
    <recommendedName>
        <fullName evidence="4">Carrier domain-containing protein</fullName>
    </recommendedName>
</protein>
<evidence type="ECO:0000259" key="4">
    <source>
        <dbReference type="PROSITE" id="PS50075"/>
    </source>
</evidence>
<evidence type="ECO:0000256" key="3">
    <source>
        <dbReference type="SAM" id="MobiDB-lite"/>
    </source>
</evidence>
<dbReference type="InterPro" id="IPR029058">
    <property type="entry name" value="AB_hydrolase_fold"/>
</dbReference>
<dbReference type="PROSITE" id="PS50075">
    <property type="entry name" value="CARRIER"/>
    <property type="match status" value="1"/>
</dbReference>
<keyword evidence="6" id="KW-1185">Reference proteome</keyword>
<sequence>MTGPVGAGVTPPVVRPRDPDLSSEYRAPTTELEGQLAELWQVRLGLDRIGVDDDFFELGGHSLLAAELLVEIEQTFGVTVPATVLYLDPTVADLAAAIDESRAGSGACD</sequence>
<keyword evidence="2" id="KW-0597">Phosphoprotein</keyword>
<gene>
    <name evidence="5" type="ORF">Vlu01_35080</name>
</gene>
<keyword evidence="1" id="KW-0596">Phosphopantetheine</keyword>
<organism evidence="5 6">
    <name type="scientific">Micromonospora lutea</name>
    <dbReference type="NCBI Taxonomy" id="419825"/>
    <lineage>
        <taxon>Bacteria</taxon>
        <taxon>Bacillati</taxon>
        <taxon>Actinomycetota</taxon>
        <taxon>Actinomycetes</taxon>
        <taxon>Micromonosporales</taxon>
        <taxon>Micromonosporaceae</taxon>
        <taxon>Micromonospora</taxon>
    </lineage>
</organism>
<name>A0ABQ4IYA0_9ACTN</name>